<evidence type="ECO:0000256" key="4">
    <source>
        <dbReference type="ARBA" id="ARBA00023054"/>
    </source>
</evidence>
<evidence type="ECO:0000256" key="1">
    <source>
        <dbReference type="ARBA" id="ARBA00022553"/>
    </source>
</evidence>
<dbReference type="GeneTree" id="ENSGT00940000154886"/>
<dbReference type="Gene3D" id="1.25.40.20">
    <property type="entry name" value="Ankyrin repeat-containing domain"/>
    <property type="match status" value="1"/>
</dbReference>
<dbReference type="KEGG" id="pki:111860242"/>
<feature type="region of interest" description="Disordered" evidence="7">
    <location>
        <begin position="64"/>
        <end position="119"/>
    </location>
</feature>
<dbReference type="PANTHER" id="PTHR24168:SF23">
    <property type="entry name" value="KN MOTIF AND ANKYRIN REPEAT DOMAIN-CONTAINING PROTEIN 3"/>
    <property type="match status" value="1"/>
</dbReference>
<evidence type="ECO:0000313" key="9">
    <source>
        <dbReference type="Proteomes" id="UP000261540"/>
    </source>
</evidence>
<feature type="region of interest" description="Disordered" evidence="7">
    <location>
        <begin position="643"/>
        <end position="717"/>
    </location>
</feature>
<dbReference type="OrthoDB" id="5406014at2759"/>
<feature type="compositionally biased region" description="Low complexity" evidence="7">
    <location>
        <begin position="87"/>
        <end position="103"/>
    </location>
</feature>
<dbReference type="GO" id="GO:0005737">
    <property type="term" value="C:cytoplasm"/>
    <property type="evidence" value="ECO:0007669"/>
    <property type="project" value="TreeGrafter"/>
</dbReference>
<sequence length="980" mass="105507">MTQSVQVNQKLPDLGAPFIYNTQDKGDQGGSYSVQTPYGFQLDLDFLKYVEEIESGHNLRRALANPRRGTRGAKISQRSPWGGGHNSGWTSTESLSSSASEEGQVAPKPPPRNRTTSAPSEAHLLSPLPVLSPPLSAGLKVPPLPPMRNSRVERTLLETSRRLQQEQQQMEKDSAFQLGDPPKARARDVGLAANNQTQEVQLLNVLTVSPSPSQSSWNHGSPHNSGMSTPAHGSASATGLAPVCSGQLHTVREQMAAALKQLKEMEEKVKGVPVLEREVAQLRAEKDRLLLALHEKTLAGASELQQHDNGAERLPAAPPTHARVSKLVELRRLTEKLGGRDEKEGDQPEGASPVENVTLLTRSVAVGDDRPLEESVFYYCQGRKDAFVGTAVAVVDKGVGMEAVAMQEAGVDVRVETKEAAVWVMESMLGLTSEAQREMDTLQESLRVLKGQLSRADEELETLKAQEQQRKSTVMVEKAVLAEPEVAVADVATECPASSFLETVSIAVECHCEVTDACVGPDSASSQNDQNIQTDLTESTGKTPMIAVSSTGSQWENPYEEERNTPDQTPRSTILKRRQITEHALSASPINMMESDHEVNATPCSPAAGMLKSIMKRSDGSGPSELRTGNKKSLKFVGILSGGYESTSSEEEDEDDGEGGDSSSGASGAGVSSDSSDEGEALEDTSDDEKDLDLEDSDSAVEEPTGAESKDVEERQDTVKEKFELSTKTREACLILKNHLNDHANAFKSREVLSSSHTVQMEWFRVSSTKTAQPSRVSDYLMAFSEVSPALLAHVVNMTDGNGNTGLHYSVSHSNFKVVELLLDTEMCDVDQQNKAGYTAIMLAALAAVKEEEDMRVVKKLLGQGDVNAKASQAGQTALMLAVSHGRREMAELLLACGADVNAQDEEGSTALMCASEHGRAEIVSLLLEQPGCDISIVDNDGSNALSIALEASHNDIAVLLYAHMNYSKSQASAALKPHV</sequence>
<dbReference type="Ensembl" id="ENSPKIT00000005698.1">
    <property type="protein sequence ID" value="ENSPKIP00000024976.1"/>
    <property type="gene ID" value="ENSPKIG00000008016.1"/>
</dbReference>
<feature type="region of interest" description="Disordered" evidence="7">
    <location>
        <begin position="551"/>
        <end position="573"/>
    </location>
</feature>
<dbReference type="GO" id="GO:0005856">
    <property type="term" value="C:cytoskeleton"/>
    <property type="evidence" value="ECO:0007669"/>
    <property type="project" value="TreeGrafter"/>
</dbReference>
<evidence type="ECO:0000256" key="7">
    <source>
        <dbReference type="SAM" id="MobiDB-lite"/>
    </source>
</evidence>
<dbReference type="PROSITE" id="PS50297">
    <property type="entry name" value="ANK_REP_REGION"/>
    <property type="match status" value="2"/>
</dbReference>
<name>A0A3B3S4K4_9TELE</name>
<dbReference type="Proteomes" id="UP000261540">
    <property type="component" value="Unplaced"/>
</dbReference>
<evidence type="ECO:0000256" key="5">
    <source>
        <dbReference type="PROSITE-ProRule" id="PRU00023"/>
    </source>
</evidence>
<dbReference type="PROSITE" id="PS50088">
    <property type="entry name" value="ANK_REPEAT"/>
    <property type="match status" value="3"/>
</dbReference>
<feature type="compositionally biased region" description="Acidic residues" evidence="7">
    <location>
        <begin position="648"/>
        <end position="659"/>
    </location>
</feature>
<dbReference type="Pfam" id="PF12796">
    <property type="entry name" value="Ank_2"/>
    <property type="match status" value="2"/>
</dbReference>
<keyword evidence="1" id="KW-0597">Phosphoprotein</keyword>
<evidence type="ECO:0000313" key="8">
    <source>
        <dbReference type="Ensembl" id="ENSPKIP00000024976.1"/>
    </source>
</evidence>
<dbReference type="SUPFAM" id="SSF48403">
    <property type="entry name" value="Ankyrin repeat"/>
    <property type="match status" value="1"/>
</dbReference>
<proteinExistence type="predicted"/>
<reference evidence="8" key="2">
    <citation type="submission" date="2025-09" db="UniProtKB">
        <authorList>
            <consortium name="Ensembl"/>
        </authorList>
    </citation>
    <scope>IDENTIFICATION</scope>
</reference>
<dbReference type="AlphaFoldDB" id="A0A3B3S4K4"/>
<keyword evidence="3 5" id="KW-0040">ANK repeat</keyword>
<feature type="compositionally biased region" description="Polar residues" evidence="7">
    <location>
        <begin position="210"/>
        <end position="228"/>
    </location>
</feature>
<feature type="repeat" description="ANK" evidence="5">
    <location>
        <begin position="802"/>
        <end position="824"/>
    </location>
</feature>
<dbReference type="PANTHER" id="PTHR24168">
    <property type="entry name" value="KN MOTIF AND ANKYRIN REPEAT DOMAIN-CONTAINING"/>
    <property type="match status" value="1"/>
</dbReference>
<dbReference type="InterPro" id="IPR021939">
    <property type="entry name" value="KN_motif"/>
</dbReference>
<feature type="repeat" description="ANK" evidence="5">
    <location>
        <begin position="907"/>
        <end position="940"/>
    </location>
</feature>
<organism evidence="8 9">
    <name type="scientific">Paramormyrops kingsleyae</name>
    <dbReference type="NCBI Taxonomy" id="1676925"/>
    <lineage>
        <taxon>Eukaryota</taxon>
        <taxon>Metazoa</taxon>
        <taxon>Chordata</taxon>
        <taxon>Craniata</taxon>
        <taxon>Vertebrata</taxon>
        <taxon>Euteleostomi</taxon>
        <taxon>Actinopterygii</taxon>
        <taxon>Neopterygii</taxon>
        <taxon>Teleostei</taxon>
        <taxon>Osteoglossocephala</taxon>
        <taxon>Osteoglossomorpha</taxon>
        <taxon>Osteoglossiformes</taxon>
        <taxon>Mormyridae</taxon>
        <taxon>Paramormyrops</taxon>
    </lineage>
</organism>
<dbReference type="FunFam" id="1.25.40.20:FF:000017">
    <property type="entry name" value="KN motif and ankyrin repeat domain-containing protein 1"/>
    <property type="match status" value="1"/>
</dbReference>
<dbReference type="InterPro" id="IPR002110">
    <property type="entry name" value="Ankyrin_rpt"/>
</dbReference>
<evidence type="ECO:0000256" key="2">
    <source>
        <dbReference type="ARBA" id="ARBA00022737"/>
    </source>
</evidence>
<evidence type="ECO:0000256" key="6">
    <source>
        <dbReference type="SAM" id="Coils"/>
    </source>
</evidence>
<keyword evidence="2" id="KW-0677">Repeat</keyword>
<dbReference type="Pfam" id="PF12075">
    <property type="entry name" value="KN_motif"/>
    <property type="match status" value="1"/>
</dbReference>
<evidence type="ECO:0000256" key="3">
    <source>
        <dbReference type="ARBA" id="ARBA00023043"/>
    </source>
</evidence>
<accession>A0A3B3S4K4</accession>
<feature type="compositionally biased region" description="Acidic residues" evidence="7">
    <location>
        <begin position="675"/>
        <end position="701"/>
    </location>
</feature>
<feature type="coiled-coil region" evidence="6">
    <location>
        <begin position="432"/>
        <end position="466"/>
    </location>
</feature>
<feature type="compositionally biased region" description="Basic and acidic residues" evidence="7">
    <location>
        <begin position="708"/>
        <end position="717"/>
    </location>
</feature>
<dbReference type="InterPro" id="IPR047184">
    <property type="entry name" value="KANK1-4"/>
</dbReference>
<dbReference type="STRING" id="1676925.ENSPKIP00000024976"/>
<keyword evidence="4 6" id="KW-0175">Coiled coil</keyword>
<dbReference type="CTD" id="256949"/>
<reference evidence="8" key="1">
    <citation type="submission" date="2025-08" db="UniProtKB">
        <authorList>
            <consortium name="Ensembl"/>
        </authorList>
    </citation>
    <scope>IDENTIFICATION</scope>
</reference>
<dbReference type="SMART" id="SM00248">
    <property type="entry name" value="ANK"/>
    <property type="match status" value="5"/>
</dbReference>
<dbReference type="GO" id="GO:0030837">
    <property type="term" value="P:negative regulation of actin filament polymerization"/>
    <property type="evidence" value="ECO:0007669"/>
    <property type="project" value="InterPro"/>
</dbReference>
<keyword evidence="9" id="KW-1185">Reference proteome</keyword>
<feature type="repeat" description="ANK" evidence="5">
    <location>
        <begin position="874"/>
        <end position="906"/>
    </location>
</feature>
<feature type="region of interest" description="Disordered" evidence="7">
    <location>
        <begin position="210"/>
        <end position="240"/>
    </location>
</feature>
<protein>
    <submittedName>
        <fullName evidence="8">KN motif and ankyrin repeat domains 3</fullName>
    </submittedName>
</protein>
<feature type="coiled-coil region" evidence="6">
    <location>
        <begin position="248"/>
        <end position="292"/>
    </location>
</feature>
<feature type="compositionally biased region" description="Low complexity" evidence="7">
    <location>
        <begin position="661"/>
        <end position="674"/>
    </location>
</feature>
<dbReference type="InterPro" id="IPR036770">
    <property type="entry name" value="Ankyrin_rpt-contain_sf"/>
</dbReference>